<keyword evidence="4" id="KW-1003">Cell membrane</keyword>
<evidence type="ECO:0000313" key="19">
    <source>
        <dbReference type="Proteomes" id="UP001152759"/>
    </source>
</evidence>
<proteinExistence type="inferred from homology"/>
<evidence type="ECO:0000256" key="16">
    <source>
        <dbReference type="RuleBase" id="RU003947"/>
    </source>
</evidence>
<feature type="binding site" evidence="14">
    <location>
        <position position="412"/>
    </location>
    <ligand>
        <name>Zn(2+)</name>
        <dbReference type="ChEBI" id="CHEBI:29105"/>
        <label>2</label>
    </ligand>
</feature>
<protein>
    <recommendedName>
        <fullName evidence="3 16">Alkaline phosphatase</fullName>
        <ecNumber evidence="3 16">3.1.3.1</ecNumber>
    </recommendedName>
</protein>
<dbReference type="AlphaFoldDB" id="A0A9P0A7G3"/>
<feature type="binding site" evidence="14">
    <location>
        <position position="208"/>
    </location>
    <ligand>
        <name>Mg(2+)</name>
        <dbReference type="ChEBI" id="CHEBI:18420"/>
    </ligand>
</feature>
<name>A0A9P0A7G3_BEMTA</name>
<keyword evidence="9 14" id="KW-0460">Magnesium</keyword>
<evidence type="ECO:0000256" key="14">
    <source>
        <dbReference type="PIRSR" id="PIRSR601952-2"/>
    </source>
</evidence>
<dbReference type="InterPro" id="IPR017850">
    <property type="entry name" value="Alkaline_phosphatase_core_sf"/>
</dbReference>
<comment type="subcellular location">
    <subcellularLocation>
        <location evidence="1">Cell membrane</location>
        <topology evidence="1">Lipid-anchor</topology>
        <topology evidence="1">GPI-anchor</topology>
    </subcellularLocation>
</comment>
<dbReference type="InterPro" id="IPR018299">
    <property type="entry name" value="Alkaline_phosphatase_AS"/>
</dbReference>
<reference evidence="18" key="1">
    <citation type="submission" date="2021-12" db="EMBL/GenBank/DDBJ databases">
        <authorList>
            <person name="King R."/>
        </authorList>
    </citation>
    <scope>NUCLEOTIDE SEQUENCE</scope>
</reference>
<keyword evidence="10" id="KW-0472">Membrane</keyword>
<keyword evidence="6 14" id="KW-0479">Metal-binding</keyword>
<feature type="signal peptide" evidence="17">
    <location>
        <begin position="1"/>
        <end position="22"/>
    </location>
</feature>
<gene>
    <name evidence="18" type="ORF">BEMITA_LOCUS4255</name>
</gene>
<evidence type="ECO:0000313" key="18">
    <source>
        <dbReference type="EMBL" id="CAH0384974.1"/>
    </source>
</evidence>
<dbReference type="PROSITE" id="PS00123">
    <property type="entry name" value="ALKALINE_PHOSPHATASE"/>
    <property type="match status" value="1"/>
</dbReference>
<evidence type="ECO:0000256" key="10">
    <source>
        <dbReference type="ARBA" id="ARBA00023136"/>
    </source>
</evidence>
<keyword evidence="12" id="KW-0449">Lipoprotein</keyword>
<dbReference type="EMBL" id="OU963863">
    <property type="protein sequence ID" value="CAH0384974.1"/>
    <property type="molecule type" value="Genomic_DNA"/>
</dbReference>
<organism evidence="18 19">
    <name type="scientific">Bemisia tabaci</name>
    <name type="common">Sweetpotato whitefly</name>
    <name type="synonym">Aleurodes tabaci</name>
    <dbReference type="NCBI Taxonomy" id="7038"/>
    <lineage>
        <taxon>Eukaryota</taxon>
        <taxon>Metazoa</taxon>
        <taxon>Ecdysozoa</taxon>
        <taxon>Arthropoda</taxon>
        <taxon>Hexapoda</taxon>
        <taxon>Insecta</taxon>
        <taxon>Pterygota</taxon>
        <taxon>Neoptera</taxon>
        <taxon>Paraneoptera</taxon>
        <taxon>Hemiptera</taxon>
        <taxon>Sternorrhyncha</taxon>
        <taxon>Aleyrodoidea</taxon>
        <taxon>Aleyrodidae</taxon>
        <taxon>Aleyrodinae</taxon>
        <taxon>Bemisia</taxon>
    </lineage>
</organism>
<comment type="cofactor">
    <cofactor evidence="14">
        <name>Zn(2+)</name>
        <dbReference type="ChEBI" id="CHEBI:29105"/>
    </cofactor>
    <text evidence="14">Binds 2 Zn(2+) ions.</text>
</comment>
<keyword evidence="8 14" id="KW-0862">Zinc</keyword>
<feature type="binding site" evidence="14">
    <location>
        <position position="374"/>
    </location>
    <ligand>
        <name>Zn(2+)</name>
        <dbReference type="ChEBI" id="CHEBI:29105"/>
        <label>2</label>
    </ligand>
</feature>
<evidence type="ECO:0000256" key="7">
    <source>
        <dbReference type="ARBA" id="ARBA00022801"/>
    </source>
</evidence>
<evidence type="ECO:0000256" key="17">
    <source>
        <dbReference type="SAM" id="SignalP"/>
    </source>
</evidence>
<comment type="catalytic activity">
    <reaction evidence="16">
        <text>a phosphate monoester + H2O = an alcohol + phosphate</text>
        <dbReference type="Rhea" id="RHEA:15017"/>
        <dbReference type="ChEBI" id="CHEBI:15377"/>
        <dbReference type="ChEBI" id="CHEBI:30879"/>
        <dbReference type="ChEBI" id="CHEBI:43474"/>
        <dbReference type="ChEBI" id="CHEBI:67140"/>
        <dbReference type="EC" id="3.1.3.1"/>
    </reaction>
</comment>
<dbReference type="EC" id="3.1.3.1" evidence="3 16"/>
<dbReference type="SMART" id="SM00098">
    <property type="entry name" value="alkPPc"/>
    <property type="match status" value="1"/>
</dbReference>
<feature type="binding site" evidence="14">
    <location>
        <position position="206"/>
    </location>
    <ligand>
        <name>Mg(2+)</name>
        <dbReference type="ChEBI" id="CHEBI:18420"/>
    </ligand>
</feature>
<evidence type="ECO:0000256" key="5">
    <source>
        <dbReference type="ARBA" id="ARBA00022622"/>
    </source>
</evidence>
<feature type="binding site" evidence="14">
    <location>
        <position position="411"/>
    </location>
    <ligand>
        <name>Zn(2+)</name>
        <dbReference type="ChEBI" id="CHEBI:29105"/>
        <label>2</label>
    </ligand>
</feature>
<accession>A0A9P0A7G3</accession>
<feature type="binding site" evidence="14">
    <location>
        <position position="93"/>
    </location>
    <ligand>
        <name>Mg(2+)</name>
        <dbReference type="ChEBI" id="CHEBI:18420"/>
    </ligand>
</feature>
<evidence type="ECO:0000256" key="15">
    <source>
        <dbReference type="RuleBase" id="RU003946"/>
    </source>
</evidence>
<dbReference type="PANTHER" id="PTHR11596">
    <property type="entry name" value="ALKALINE PHOSPHATASE"/>
    <property type="match status" value="1"/>
</dbReference>
<evidence type="ECO:0000256" key="4">
    <source>
        <dbReference type="ARBA" id="ARBA00022475"/>
    </source>
</evidence>
<dbReference type="Pfam" id="PF00245">
    <property type="entry name" value="Alk_phosphatase"/>
    <property type="match status" value="1"/>
</dbReference>
<dbReference type="InterPro" id="IPR001952">
    <property type="entry name" value="Alkaline_phosphatase"/>
</dbReference>
<feature type="active site" description="Phosphoserine intermediate" evidence="13">
    <location>
        <position position="143"/>
    </location>
</feature>
<dbReference type="SUPFAM" id="SSF53649">
    <property type="entry name" value="Alkaline phosphatase-like"/>
    <property type="match status" value="1"/>
</dbReference>
<feature type="binding site" evidence="14">
    <location>
        <position position="93"/>
    </location>
    <ligand>
        <name>Zn(2+)</name>
        <dbReference type="ChEBI" id="CHEBI:29105"/>
        <label>2</label>
    </ligand>
</feature>
<feature type="binding site" evidence="14">
    <location>
        <position position="370"/>
    </location>
    <ligand>
        <name>Zn(2+)</name>
        <dbReference type="ChEBI" id="CHEBI:29105"/>
        <label>2</label>
    </ligand>
</feature>
<dbReference type="PANTHER" id="PTHR11596:SF91">
    <property type="entry name" value="ALKALINE PHOSPHATASE-RELATED"/>
    <property type="match status" value="1"/>
</dbReference>
<feature type="binding site" evidence="14">
    <location>
        <position position="365"/>
    </location>
    <ligand>
        <name>Mg(2+)</name>
        <dbReference type="ChEBI" id="CHEBI:18420"/>
    </ligand>
</feature>
<feature type="chain" id="PRO_5040271032" description="Alkaline phosphatase" evidence="17">
    <location>
        <begin position="23"/>
        <end position="535"/>
    </location>
</feature>
<evidence type="ECO:0000256" key="12">
    <source>
        <dbReference type="ARBA" id="ARBA00023288"/>
    </source>
</evidence>
<evidence type="ECO:0000256" key="8">
    <source>
        <dbReference type="ARBA" id="ARBA00022833"/>
    </source>
</evidence>
<evidence type="ECO:0000256" key="2">
    <source>
        <dbReference type="ARBA" id="ARBA00005984"/>
    </source>
</evidence>
<dbReference type="GO" id="GO:0046872">
    <property type="term" value="F:metal ion binding"/>
    <property type="evidence" value="ECO:0007669"/>
    <property type="project" value="UniProtKB-KW"/>
</dbReference>
<dbReference type="CDD" id="cd16012">
    <property type="entry name" value="ALP"/>
    <property type="match status" value="1"/>
</dbReference>
<evidence type="ECO:0000256" key="11">
    <source>
        <dbReference type="ARBA" id="ARBA00023180"/>
    </source>
</evidence>
<evidence type="ECO:0000256" key="3">
    <source>
        <dbReference type="ARBA" id="ARBA00012647"/>
    </source>
</evidence>
<feature type="binding site" evidence="14">
    <location>
        <position position="491"/>
    </location>
    <ligand>
        <name>Zn(2+)</name>
        <dbReference type="ChEBI" id="CHEBI:29105"/>
        <label>2</label>
    </ligand>
</feature>
<keyword evidence="19" id="KW-1185">Reference proteome</keyword>
<comment type="cofactor">
    <cofactor evidence="14">
        <name>Mg(2+)</name>
        <dbReference type="ChEBI" id="CHEBI:18420"/>
    </cofactor>
    <text evidence="14">Binds 1 Mg(2+) ion.</text>
</comment>
<keyword evidence="11" id="KW-0325">Glycoprotein</keyword>
<dbReference type="Gene3D" id="3.40.720.10">
    <property type="entry name" value="Alkaline Phosphatase, subunit A"/>
    <property type="match status" value="1"/>
</dbReference>
<dbReference type="GO" id="GO:0098552">
    <property type="term" value="C:side of membrane"/>
    <property type="evidence" value="ECO:0007669"/>
    <property type="project" value="UniProtKB-KW"/>
</dbReference>
<dbReference type="GO" id="GO:0005886">
    <property type="term" value="C:plasma membrane"/>
    <property type="evidence" value="ECO:0007669"/>
    <property type="project" value="UniProtKB-SubCell"/>
</dbReference>
<evidence type="ECO:0000256" key="13">
    <source>
        <dbReference type="PIRSR" id="PIRSR601952-1"/>
    </source>
</evidence>
<keyword evidence="7 16" id="KW-0378">Hydrolase</keyword>
<dbReference type="Proteomes" id="UP001152759">
    <property type="component" value="Chromosome 2"/>
</dbReference>
<sequence length="535" mass="58099">MYSVTFPRVVLALLRCSIGAVALPTPGSQIPGINAFSAFTPDALKIDIPDNFESLSETDPLKWLTSARIEVTKHLQQKILRQKARNIILFLGDGMSISTITAARILKGQKAGYLGEEQKLSFESFPFTGLSKTYCVDRQVADSASTATAYFTGVKTNYGMLGVGPAVSRGDCKGMNEAQNRLTSIATWAQASDRIAGLVTTTRVTHASPAGMYAHVADRGWESDADVIKDKLDPSECEDIASQLVTKLPGMDLRVILGGGRQEFLPKSMIDEEGKNGNRKDGRNLIELWKSIRIANSQKGEYVSDKASLLSVSPTTQYLLGLFDSSHMPYAEELATTDKPSLSDMTAAAIKVLDKNPKGYFLFVEGGRIDHGHHKTKAQKALIETIGFAEAIEVALKMTDPEETLIVVTADHGHTMTISGYPKRGNDILGVAEVSDVDQLTYTTLSYANGPSNKTLLGQDKCARYNLTNLDVTGDRNFMYPGTVPLHSETHDGSDVAVYATGPRSFMFSGNYEQNYLPVAMAYAACIGPYEKGCI</sequence>
<dbReference type="GO" id="GO:0004035">
    <property type="term" value="F:alkaline phosphatase activity"/>
    <property type="evidence" value="ECO:0007669"/>
    <property type="project" value="UniProtKB-EC"/>
</dbReference>
<evidence type="ECO:0000256" key="9">
    <source>
        <dbReference type="ARBA" id="ARBA00022842"/>
    </source>
</evidence>
<dbReference type="PRINTS" id="PR00113">
    <property type="entry name" value="ALKPHPHTASE"/>
</dbReference>
<evidence type="ECO:0000256" key="6">
    <source>
        <dbReference type="ARBA" id="ARBA00022723"/>
    </source>
</evidence>
<dbReference type="FunFam" id="3.40.720.10:FF:000008">
    <property type="entry name" value="Alkaline phosphatase"/>
    <property type="match status" value="1"/>
</dbReference>
<evidence type="ECO:0000256" key="1">
    <source>
        <dbReference type="ARBA" id="ARBA00004609"/>
    </source>
</evidence>
<keyword evidence="5" id="KW-0336">GPI-anchor</keyword>
<comment type="similarity">
    <text evidence="2 15">Belongs to the alkaline phosphatase family.</text>
</comment>
<keyword evidence="17" id="KW-0732">Signal</keyword>